<dbReference type="AlphaFoldDB" id="A0A4S8LAZ1"/>
<feature type="non-terminal residue" evidence="2">
    <location>
        <position position="1"/>
    </location>
</feature>
<gene>
    <name evidence="2" type="ORF">K435DRAFT_783056</name>
</gene>
<evidence type="ECO:0000313" key="2">
    <source>
        <dbReference type="EMBL" id="THU85987.1"/>
    </source>
</evidence>
<proteinExistence type="predicted"/>
<accession>A0A4S8LAZ1</accession>
<evidence type="ECO:0000256" key="1">
    <source>
        <dbReference type="SAM" id="MobiDB-lite"/>
    </source>
</evidence>
<keyword evidence="3" id="KW-1185">Reference proteome</keyword>
<feature type="region of interest" description="Disordered" evidence="1">
    <location>
        <begin position="17"/>
        <end position="52"/>
    </location>
</feature>
<protein>
    <submittedName>
        <fullName evidence="2">Uncharacterized protein</fullName>
    </submittedName>
</protein>
<evidence type="ECO:0000313" key="3">
    <source>
        <dbReference type="Proteomes" id="UP000297245"/>
    </source>
</evidence>
<dbReference type="Proteomes" id="UP000297245">
    <property type="component" value="Unassembled WGS sequence"/>
</dbReference>
<dbReference type="EMBL" id="ML179519">
    <property type="protein sequence ID" value="THU85987.1"/>
    <property type="molecule type" value="Genomic_DNA"/>
</dbReference>
<sequence>RDLVYSVSISLIRWKERREREKGTRGGNEFRRERIQEGTRGENRRRERDDRN</sequence>
<organism evidence="2 3">
    <name type="scientific">Dendrothele bispora (strain CBS 962.96)</name>
    <dbReference type="NCBI Taxonomy" id="1314807"/>
    <lineage>
        <taxon>Eukaryota</taxon>
        <taxon>Fungi</taxon>
        <taxon>Dikarya</taxon>
        <taxon>Basidiomycota</taxon>
        <taxon>Agaricomycotina</taxon>
        <taxon>Agaricomycetes</taxon>
        <taxon>Agaricomycetidae</taxon>
        <taxon>Agaricales</taxon>
        <taxon>Agaricales incertae sedis</taxon>
        <taxon>Dendrothele</taxon>
    </lineage>
</organism>
<reference evidence="2 3" key="1">
    <citation type="journal article" date="2019" name="Nat. Ecol. Evol.">
        <title>Megaphylogeny resolves global patterns of mushroom evolution.</title>
        <authorList>
            <person name="Varga T."/>
            <person name="Krizsan K."/>
            <person name="Foldi C."/>
            <person name="Dima B."/>
            <person name="Sanchez-Garcia M."/>
            <person name="Sanchez-Ramirez S."/>
            <person name="Szollosi G.J."/>
            <person name="Szarkandi J.G."/>
            <person name="Papp V."/>
            <person name="Albert L."/>
            <person name="Andreopoulos W."/>
            <person name="Angelini C."/>
            <person name="Antonin V."/>
            <person name="Barry K.W."/>
            <person name="Bougher N.L."/>
            <person name="Buchanan P."/>
            <person name="Buyck B."/>
            <person name="Bense V."/>
            <person name="Catcheside P."/>
            <person name="Chovatia M."/>
            <person name="Cooper J."/>
            <person name="Damon W."/>
            <person name="Desjardin D."/>
            <person name="Finy P."/>
            <person name="Geml J."/>
            <person name="Haridas S."/>
            <person name="Hughes K."/>
            <person name="Justo A."/>
            <person name="Karasinski D."/>
            <person name="Kautmanova I."/>
            <person name="Kiss B."/>
            <person name="Kocsube S."/>
            <person name="Kotiranta H."/>
            <person name="LaButti K.M."/>
            <person name="Lechner B.E."/>
            <person name="Liimatainen K."/>
            <person name="Lipzen A."/>
            <person name="Lukacs Z."/>
            <person name="Mihaltcheva S."/>
            <person name="Morgado L.N."/>
            <person name="Niskanen T."/>
            <person name="Noordeloos M.E."/>
            <person name="Ohm R.A."/>
            <person name="Ortiz-Santana B."/>
            <person name="Ovrebo C."/>
            <person name="Racz N."/>
            <person name="Riley R."/>
            <person name="Savchenko A."/>
            <person name="Shiryaev A."/>
            <person name="Soop K."/>
            <person name="Spirin V."/>
            <person name="Szebenyi C."/>
            <person name="Tomsovsky M."/>
            <person name="Tulloss R.E."/>
            <person name="Uehling J."/>
            <person name="Grigoriev I.V."/>
            <person name="Vagvolgyi C."/>
            <person name="Papp T."/>
            <person name="Martin F.M."/>
            <person name="Miettinen O."/>
            <person name="Hibbett D.S."/>
            <person name="Nagy L.G."/>
        </authorList>
    </citation>
    <scope>NUCLEOTIDE SEQUENCE [LARGE SCALE GENOMIC DNA]</scope>
    <source>
        <strain evidence="2 3">CBS 962.96</strain>
    </source>
</reference>
<name>A0A4S8LAZ1_DENBC</name>